<feature type="domain" description="PLD phosphodiesterase" evidence="9">
    <location>
        <begin position="957"/>
        <end position="984"/>
    </location>
</feature>
<dbReference type="InterPro" id="IPR001736">
    <property type="entry name" value="PLipase_D/transphosphatidylase"/>
</dbReference>
<feature type="compositionally biased region" description="Basic and acidic residues" evidence="8">
    <location>
        <begin position="150"/>
        <end position="167"/>
    </location>
</feature>
<dbReference type="EC" id="3.1.4.4" evidence="7"/>
<dbReference type="GO" id="GO:0009395">
    <property type="term" value="P:phospholipid catabolic process"/>
    <property type="evidence" value="ECO:0007669"/>
    <property type="project" value="TreeGrafter"/>
</dbReference>
<dbReference type="Pfam" id="PF00614">
    <property type="entry name" value="PLDc"/>
    <property type="match status" value="1"/>
</dbReference>
<dbReference type="FunFam" id="2.30.29.30:FF:000351">
    <property type="entry name" value="Phospholipase"/>
    <property type="match status" value="1"/>
</dbReference>
<dbReference type="InterPro" id="IPR025202">
    <property type="entry name" value="PLD-like_dom"/>
</dbReference>
<dbReference type="GO" id="GO:0035556">
    <property type="term" value="P:intracellular signal transduction"/>
    <property type="evidence" value="ECO:0007669"/>
    <property type="project" value="InterPro"/>
</dbReference>
<protein>
    <recommendedName>
        <fullName evidence="7">Phospholipase</fullName>
        <ecNumber evidence="7">3.1.4.4</ecNumber>
    </recommendedName>
</protein>
<keyword evidence="5 7" id="KW-0442">Lipid degradation</keyword>
<dbReference type="CDD" id="cd01254">
    <property type="entry name" value="PH_PLD"/>
    <property type="match status" value="1"/>
</dbReference>
<evidence type="ECO:0000256" key="1">
    <source>
        <dbReference type="ARBA" id="ARBA00000798"/>
    </source>
</evidence>
<dbReference type="PROSITE" id="PS50195">
    <property type="entry name" value="PX"/>
    <property type="match status" value="1"/>
</dbReference>
<evidence type="ECO:0000313" key="11">
    <source>
        <dbReference type="EMBL" id="JAS25078.1"/>
    </source>
</evidence>
<dbReference type="Pfam" id="PF00787">
    <property type="entry name" value="PX"/>
    <property type="match status" value="1"/>
</dbReference>
<evidence type="ECO:0000256" key="3">
    <source>
        <dbReference type="ARBA" id="ARBA00022737"/>
    </source>
</evidence>
<feature type="region of interest" description="Disordered" evidence="8">
    <location>
        <begin position="146"/>
        <end position="179"/>
    </location>
</feature>
<dbReference type="CDD" id="cd06895">
    <property type="entry name" value="PX_PLD"/>
    <property type="match status" value="1"/>
</dbReference>
<dbReference type="GO" id="GO:0035091">
    <property type="term" value="F:phosphatidylinositol binding"/>
    <property type="evidence" value="ECO:0007669"/>
    <property type="project" value="InterPro"/>
</dbReference>
<evidence type="ECO:0000256" key="7">
    <source>
        <dbReference type="PIRNR" id="PIRNR009376"/>
    </source>
</evidence>
<dbReference type="PIRSF" id="PIRSF009376">
    <property type="entry name" value="Phospholipase_D_euk"/>
    <property type="match status" value="1"/>
</dbReference>
<feature type="compositionally biased region" description="Basic and acidic residues" evidence="8">
    <location>
        <begin position="649"/>
        <end position="660"/>
    </location>
</feature>
<dbReference type="FunFam" id="3.30.870.10:FF:000036">
    <property type="entry name" value="Phospholipase"/>
    <property type="match status" value="1"/>
</dbReference>
<dbReference type="Pfam" id="PF13091">
    <property type="entry name" value="PLDc_2"/>
    <property type="match status" value="1"/>
</dbReference>
<comment type="similarity">
    <text evidence="2 7">Belongs to the phospholipase D family.</text>
</comment>
<keyword evidence="3" id="KW-0677">Repeat</keyword>
<dbReference type="Gene3D" id="3.30.1520.10">
    <property type="entry name" value="Phox-like domain"/>
    <property type="match status" value="1"/>
</dbReference>
<dbReference type="GO" id="GO:0004630">
    <property type="term" value="F:phospholipase D activity"/>
    <property type="evidence" value="ECO:0007669"/>
    <property type="project" value="UniProtKB-UniRule"/>
</dbReference>
<comment type="catalytic activity">
    <reaction evidence="1 7">
        <text>a 1,2-diacyl-sn-glycero-3-phosphocholine + H2O = a 1,2-diacyl-sn-glycero-3-phosphate + choline + H(+)</text>
        <dbReference type="Rhea" id="RHEA:14445"/>
        <dbReference type="ChEBI" id="CHEBI:15354"/>
        <dbReference type="ChEBI" id="CHEBI:15377"/>
        <dbReference type="ChEBI" id="CHEBI:15378"/>
        <dbReference type="ChEBI" id="CHEBI:57643"/>
        <dbReference type="ChEBI" id="CHEBI:58608"/>
        <dbReference type="EC" id="3.1.4.4"/>
    </reaction>
</comment>
<dbReference type="GO" id="GO:0006654">
    <property type="term" value="P:phosphatidic acid biosynthetic process"/>
    <property type="evidence" value="ECO:0007669"/>
    <property type="project" value="InterPro"/>
</dbReference>
<dbReference type="InterPro" id="IPR001683">
    <property type="entry name" value="PX_dom"/>
</dbReference>
<dbReference type="CDD" id="cd09138">
    <property type="entry name" value="PLDc_vPLD1_2_yPLD_like_1"/>
    <property type="match status" value="1"/>
</dbReference>
<evidence type="ECO:0000256" key="2">
    <source>
        <dbReference type="ARBA" id="ARBA00008664"/>
    </source>
</evidence>
<evidence type="ECO:0000256" key="5">
    <source>
        <dbReference type="ARBA" id="ARBA00022963"/>
    </source>
</evidence>
<dbReference type="Gene3D" id="3.30.870.10">
    <property type="entry name" value="Endonuclease Chain A"/>
    <property type="match status" value="3"/>
</dbReference>
<dbReference type="PROSITE" id="PS50035">
    <property type="entry name" value="PLD"/>
    <property type="match status" value="2"/>
</dbReference>
<dbReference type="SMART" id="SM00155">
    <property type="entry name" value="PLDc"/>
    <property type="match status" value="2"/>
</dbReference>
<evidence type="ECO:0000259" key="10">
    <source>
        <dbReference type="PROSITE" id="PS50195"/>
    </source>
</evidence>
<evidence type="ECO:0000259" key="9">
    <source>
        <dbReference type="PROSITE" id="PS50035"/>
    </source>
</evidence>
<dbReference type="SMART" id="SM00312">
    <property type="entry name" value="PX"/>
    <property type="match status" value="1"/>
</dbReference>
<reference evidence="11" key="1">
    <citation type="submission" date="2015-12" db="EMBL/GenBank/DDBJ databases">
        <title>De novo transcriptome assembly of four potential Pierce s Disease insect vectors from Arizona vineyards.</title>
        <authorList>
            <person name="Tassone E.E."/>
        </authorList>
    </citation>
    <scope>NUCLEOTIDE SEQUENCE</scope>
</reference>
<evidence type="ECO:0000256" key="8">
    <source>
        <dbReference type="SAM" id="MobiDB-lite"/>
    </source>
</evidence>
<dbReference type="SUPFAM" id="SSF56024">
    <property type="entry name" value="Phospholipase D/nuclease"/>
    <property type="match status" value="3"/>
</dbReference>
<dbReference type="CDD" id="cd09141">
    <property type="entry name" value="PLDc_vPLD1_2_yPLD_like_2"/>
    <property type="match status" value="1"/>
</dbReference>
<dbReference type="AlphaFoldDB" id="A0A1B6DHD6"/>
<keyword evidence="6" id="KW-0443">Lipid metabolism</keyword>
<evidence type="ECO:0000256" key="6">
    <source>
        <dbReference type="ARBA" id="ARBA00023098"/>
    </source>
</evidence>
<name>A0A1B6DHD6_9HEMI</name>
<dbReference type="InterPro" id="IPR016555">
    <property type="entry name" value="PLipase_D_euk"/>
</dbReference>
<sequence>MSESGKINQDNGPTSLESEYDEFLDIPSDFQNTGVSIVNGDTSIKCESDGLQLSAVPFKAVHYDPVKFKAPQRQVFIPGQEIQLQFTAYERSVTTHFLNPNLYTIELRHGDFVWTLKKRYKHIQHLHQQLKLFRASLNIPFPTKSHKERRLSFKHETNKSKGKEKSSLPRFPSKPDALVPDEEIENRMKQLEEYLHNLLKINVYRDHYETVIFLEVSHLSFIHSLGVKGKEGAILKRTRSAHPSSAGCNLCGLLDSGVCVRCNFVCSDICGAWRNRWLVAKDTFLAYIRPKDGRVKCVILYDAGFEVSSGIFSTGLRRGLQIMNLSRQIVIKCPTRRITREWMIHIKEVAHNSDFTQRNRYSSFAPQREESSGTWFVDGCDYMSAVADALELAQEEIFIADWWLSPEIHMKRPAVEGDRWRLDKILQRKASEGVRVFVMLYKEVELALGINSFYSKHRLVTSHPNIKVLRHPDHAKAGVFLWAHHEKIVVIDQNIAFLGGIDLCYGRWDDYRHRLTDLGSISQSLSQVLPTSRRMTNSSRPNSTTNSSLLQLAKATNALGVSVVGMSNQNGRPEKPNFLPSLLESEIGADEVDKTDSIMNQPSPENMKGDTPEMERKNILTMVKENVKSKGRDFMTLLSLSTDESDSDDDKKEKASKDEVDDFLREEQKAQGIRGSQFTEDTMLGGESSDDMDSANELDGLSGNAKLWLGKDYTNFIVKDFNNLDMPYQDLVDRGTTPRMPWHDIGFMVQGAAARDVARHFIMRWNAVKLIKAKINISYPYLLPKAYREFIPPVEIPDTKMYRINTQIVRSVSHWSGGFMDVDTWEGSIHAAYVDVISKSQRYVYIENQFFISQASTLVKNQVADALFKRILRAFREGTTYKVFVVLPLLPGFEGEVGTPTGTALHAITHWNYASICRGKDSLMGRLIEAGITDPAEYISFHGLRTHSVLNGELVTELIYVHSKLLIADDRIIICGSANINDRSLLGKRDSEIAVVVQDETFKEIRKDGARILSGRCCGGLRRRLFREHLGLIEPAEDDPRIDLSDPSDNSFYHDVWRKTAQNNTDIYEKVFNCIPSNIAINFQTLKKYQETTPLCFAEPITAAKLLQDVRGFLVMLPLNFLCNEVLTPNPNTVTGLMPTSLWT</sequence>
<proteinExistence type="inferred from homology"/>
<accession>A0A1B6DHD6</accession>
<organism evidence="11">
    <name type="scientific">Clastoptera arizonana</name>
    <name type="common">Arizona spittle bug</name>
    <dbReference type="NCBI Taxonomy" id="38151"/>
    <lineage>
        <taxon>Eukaryota</taxon>
        <taxon>Metazoa</taxon>
        <taxon>Ecdysozoa</taxon>
        <taxon>Arthropoda</taxon>
        <taxon>Hexapoda</taxon>
        <taxon>Insecta</taxon>
        <taxon>Pterygota</taxon>
        <taxon>Neoptera</taxon>
        <taxon>Paraneoptera</taxon>
        <taxon>Hemiptera</taxon>
        <taxon>Auchenorrhyncha</taxon>
        <taxon>Cercopoidea</taxon>
        <taxon>Clastopteridae</taxon>
        <taxon>Clastoptera</taxon>
    </lineage>
</organism>
<evidence type="ECO:0000256" key="4">
    <source>
        <dbReference type="ARBA" id="ARBA00022801"/>
    </source>
</evidence>
<dbReference type="EMBL" id="GEDC01012220">
    <property type="protein sequence ID" value="JAS25078.1"/>
    <property type="molecule type" value="Transcribed_RNA"/>
</dbReference>
<feature type="domain" description="PLD phosphodiesterase" evidence="9">
    <location>
        <begin position="480"/>
        <end position="507"/>
    </location>
</feature>
<gene>
    <name evidence="11" type="ORF">g.34405</name>
</gene>
<dbReference type="PANTHER" id="PTHR18896">
    <property type="entry name" value="PHOSPHOLIPASE D"/>
    <property type="match status" value="1"/>
</dbReference>
<keyword evidence="4 7" id="KW-0378">Hydrolase</keyword>
<dbReference type="FunFam" id="3.30.870.10:FF:000011">
    <property type="entry name" value="Phospholipase"/>
    <property type="match status" value="1"/>
</dbReference>
<feature type="domain" description="PX" evidence="10">
    <location>
        <begin position="81"/>
        <end position="220"/>
    </location>
</feature>
<dbReference type="PANTHER" id="PTHR18896:SF76">
    <property type="entry name" value="PHOSPHOLIPASE"/>
    <property type="match status" value="1"/>
</dbReference>
<dbReference type="SUPFAM" id="SSF64268">
    <property type="entry name" value="PX domain"/>
    <property type="match status" value="1"/>
</dbReference>
<dbReference type="InterPro" id="IPR015679">
    <property type="entry name" value="PLipase_D_fam"/>
</dbReference>
<feature type="region of interest" description="Disordered" evidence="8">
    <location>
        <begin position="638"/>
        <end position="660"/>
    </location>
</feature>
<dbReference type="GO" id="GO:0060627">
    <property type="term" value="P:regulation of vesicle-mediated transport"/>
    <property type="evidence" value="ECO:0007669"/>
    <property type="project" value="TreeGrafter"/>
</dbReference>
<dbReference type="InterPro" id="IPR036871">
    <property type="entry name" value="PX_dom_sf"/>
</dbReference>